<evidence type="ECO:0000313" key="3">
    <source>
        <dbReference type="EMBL" id="CAK8997391.1"/>
    </source>
</evidence>
<sequence>MRPMTLLAFCRVFGVAVFPILATAGEPSACQFLSLLQLEVRRHVGLEQIPCVIHQTWKTHTLDSNQEDFVKSWTSKNPECQHKLWNDTEIAELCKSKSPDLMWPIWEALTPDVFRYLVLWDQGGYYADLDVTCSQPISTYHHPQDVNFLVGYEAGHQLTESGRGDVGFTRVEQLEQWFLASAPGNPVLLRSLEILKEKFLWKIRETVELTGPATFSDAVHEFLAEAVADGVQMEADQAGTFREMVQIHCTYKGSDWDARKECCQRWTWLSPTFKQSQQGLRPGPSRVTRYLQALLELIFSTGVAQLGSPSLGPAQNRVFHISPRNRLVRTYAAVGATWTGPSLDIAQAPDPETMNRWEGVMEKLPGGVRIDLGQTVDEERDDGEEQWSSNNEIFAAFRFGRQRGAIFVAVRTTGTRDARAHSEGTRDAGGSDAARKAFSMPFPIWGWGPEEEQMSFTERLERDGFIMVLICCARGTAAQKATALFELFADVCAAQLGGVDPHLVWDPRGVEGNGSPNGYANPAVTEPRWFLLHGRRGKVGEGIPISRAAQGLAEPQDEEACVTLPPSKSPAVLEIEVWANDYGLLAGYVCVRSLWPFTSLKCLDNEELRRRGLPFVVWSSRDPAAACRVGELHLGISWAPRNQQKPQVGTLSLCVNRLRLFDQAAEMEALELPRPSLKAFALDQDGQRRPIVRQGQRGFAQMDGLLRAWAYQPFQSLSWISKDAQLNPDNSWTWGRDLLHSTNDLRMAVPALPRCREVISLQRCRQVAEVLVRRSSLYLTAWQVVQLADRCFHRAGHSFALLDALLLPGLEVPPQQPGWRRYCDESGRQYLDVTPQLSMVLERQLSDGGRRLRLQGLETLQLTDPFPDLSKILWLRFLRDGEESSCAIRLENGLGPLTEVEMDSDATLHVLTKEEFISCILAHPELSEPLRRHSYLALDALGALTLDVMVEWTAAQYLPVLFGDGQGLAVGGHSRFEDGAGHEIKVFGSDTIWDFLEKLKSACQVLALKLQRAEALSKKYQAVAGSGQHEVYAFVPPTSNPKDSLEAVVKAHGDTSSWQILDKDCTFQSYAGLLKHHGMPPCLKVQSGGQNCRPELAVEVEEMKGTGETDQSTRRTTEAIHQ</sequence>
<dbReference type="InterPro" id="IPR029044">
    <property type="entry name" value="Nucleotide-diphossugar_trans"/>
</dbReference>
<dbReference type="PANTHER" id="PTHR31834">
    <property type="entry name" value="INITIATION-SPECIFIC ALPHA-1,6-MANNOSYLTRANSFERASE"/>
    <property type="match status" value="1"/>
</dbReference>
<organism evidence="3 4">
    <name type="scientific">Durusdinium trenchii</name>
    <dbReference type="NCBI Taxonomy" id="1381693"/>
    <lineage>
        <taxon>Eukaryota</taxon>
        <taxon>Sar</taxon>
        <taxon>Alveolata</taxon>
        <taxon>Dinophyceae</taxon>
        <taxon>Suessiales</taxon>
        <taxon>Symbiodiniaceae</taxon>
        <taxon>Durusdinium</taxon>
    </lineage>
</organism>
<dbReference type="SUPFAM" id="SSF53448">
    <property type="entry name" value="Nucleotide-diphospho-sugar transferases"/>
    <property type="match status" value="1"/>
</dbReference>
<name>A0ABP0I487_9DINO</name>
<evidence type="ECO:0000256" key="2">
    <source>
        <dbReference type="SAM" id="SignalP"/>
    </source>
</evidence>
<dbReference type="Gene3D" id="3.90.550.20">
    <property type="match status" value="1"/>
</dbReference>
<accession>A0ABP0I487</accession>
<keyword evidence="4" id="KW-1185">Reference proteome</keyword>
<evidence type="ECO:0000256" key="1">
    <source>
        <dbReference type="SAM" id="MobiDB-lite"/>
    </source>
</evidence>
<gene>
    <name evidence="3" type="ORF">SCF082_LOCUS5196</name>
</gene>
<dbReference type="InterPro" id="IPR007577">
    <property type="entry name" value="GlycoTrfase_DXD_sugar-bd_CS"/>
</dbReference>
<protein>
    <submittedName>
        <fullName evidence="3">Glycosyltransferase HOC1 (M-Pol II subunit Hoc1p) (Mannan polymerase II complex HOC1 subunit)</fullName>
    </submittedName>
</protein>
<feature type="region of interest" description="Disordered" evidence="1">
    <location>
        <begin position="1103"/>
        <end position="1122"/>
    </location>
</feature>
<feature type="chain" id="PRO_5045155794" evidence="2">
    <location>
        <begin position="25"/>
        <end position="1122"/>
    </location>
</feature>
<dbReference type="InterPro" id="IPR039367">
    <property type="entry name" value="Och1-like"/>
</dbReference>
<evidence type="ECO:0000313" key="4">
    <source>
        <dbReference type="Proteomes" id="UP001642464"/>
    </source>
</evidence>
<comment type="caution">
    <text evidence="3">The sequence shown here is derived from an EMBL/GenBank/DDBJ whole genome shotgun (WGS) entry which is preliminary data.</text>
</comment>
<dbReference type="EMBL" id="CAXAMM010002780">
    <property type="protein sequence ID" value="CAK8997391.1"/>
    <property type="molecule type" value="Genomic_DNA"/>
</dbReference>
<reference evidence="3 4" key="1">
    <citation type="submission" date="2024-02" db="EMBL/GenBank/DDBJ databases">
        <authorList>
            <person name="Chen Y."/>
            <person name="Shah S."/>
            <person name="Dougan E. K."/>
            <person name="Thang M."/>
            <person name="Chan C."/>
        </authorList>
    </citation>
    <scope>NUCLEOTIDE SEQUENCE [LARGE SCALE GENOMIC DNA]</scope>
</reference>
<keyword evidence="2" id="KW-0732">Signal</keyword>
<dbReference type="Pfam" id="PF04488">
    <property type="entry name" value="Gly_transf_sug"/>
    <property type="match status" value="1"/>
</dbReference>
<feature type="signal peptide" evidence="2">
    <location>
        <begin position="1"/>
        <end position="24"/>
    </location>
</feature>
<proteinExistence type="predicted"/>
<dbReference type="PANTHER" id="PTHR31834:SF1">
    <property type="entry name" value="INITIATION-SPECIFIC ALPHA-1,6-MANNOSYLTRANSFERASE"/>
    <property type="match status" value="1"/>
</dbReference>
<dbReference type="Proteomes" id="UP001642464">
    <property type="component" value="Unassembled WGS sequence"/>
</dbReference>